<proteinExistence type="inferred from homology"/>
<evidence type="ECO:0000256" key="5">
    <source>
        <dbReference type="ARBA" id="ARBA00022927"/>
    </source>
</evidence>
<organism evidence="10 11">
    <name type="scientific">Priestia endophytica DSM 13796</name>
    <dbReference type="NCBI Taxonomy" id="1121089"/>
    <lineage>
        <taxon>Bacteria</taxon>
        <taxon>Bacillati</taxon>
        <taxon>Bacillota</taxon>
        <taxon>Bacilli</taxon>
        <taxon>Bacillales</taxon>
        <taxon>Bacillaceae</taxon>
        <taxon>Priestia</taxon>
    </lineage>
</organism>
<name>A0A1I5VLC2_9BACI</name>
<keyword evidence="8" id="KW-0175">Coiled coil</keyword>
<evidence type="ECO:0000256" key="6">
    <source>
        <dbReference type="ARBA" id="ARBA00023225"/>
    </source>
</evidence>
<comment type="caution">
    <text evidence="10">The sequence shown here is derived from an EMBL/GenBank/DDBJ whole genome shotgun (WGS) entry which is preliminary data.</text>
</comment>
<evidence type="ECO:0000313" key="10">
    <source>
        <dbReference type="EMBL" id="SFQ08378.1"/>
    </source>
</evidence>
<dbReference type="InterPro" id="IPR022524">
    <property type="entry name" value="FliH_Bacilli"/>
</dbReference>
<dbReference type="InterPro" id="IPR051472">
    <property type="entry name" value="T3SS_Stator/FliH"/>
</dbReference>
<feature type="domain" description="Flagellar assembly protein FliH/Type III secretion system HrpE" evidence="9">
    <location>
        <begin position="116"/>
        <end position="243"/>
    </location>
</feature>
<dbReference type="Proteomes" id="UP000182762">
    <property type="component" value="Unassembled WGS sequence"/>
</dbReference>
<evidence type="ECO:0000256" key="1">
    <source>
        <dbReference type="ARBA" id="ARBA00003041"/>
    </source>
</evidence>
<feature type="coiled-coil region" evidence="8">
    <location>
        <begin position="32"/>
        <end position="126"/>
    </location>
</feature>
<dbReference type="RefSeq" id="WP_061801722.1">
    <property type="nucleotide sequence ID" value="NZ_FOXX01000001.1"/>
</dbReference>
<dbReference type="PANTHER" id="PTHR34982:SF1">
    <property type="entry name" value="FLAGELLAR ASSEMBLY PROTEIN FLIH"/>
    <property type="match status" value="1"/>
</dbReference>
<protein>
    <recommendedName>
        <fullName evidence="7">Flagellar assembly protein FliH</fullName>
    </recommendedName>
</protein>
<evidence type="ECO:0000256" key="4">
    <source>
        <dbReference type="ARBA" id="ARBA00022795"/>
    </source>
</evidence>
<evidence type="ECO:0000256" key="7">
    <source>
        <dbReference type="NCBIfam" id="TIGR03825"/>
    </source>
</evidence>
<evidence type="ECO:0000259" key="9">
    <source>
        <dbReference type="Pfam" id="PF02108"/>
    </source>
</evidence>
<evidence type="ECO:0000256" key="2">
    <source>
        <dbReference type="ARBA" id="ARBA00006602"/>
    </source>
</evidence>
<keyword evidence="11" id="KW-1185">Reference proteome</keyword>
<dbReference type="InterPro" id="IPR018035">
    <property type="entry name" value="Flagellar_FliH/T3SS_HrpE"/>
</dbReference>
<keyword evidence="5" id="KW-0653">Protein transport</keyword>
<dbReference type="NCBIfam" id="TIGR03825">
    <property type="entry name" value="FliH_bacil"/>
    <property type="match status" value="1"/>
</dbReference>
<keyword evidence="10" id="KW-0969">Cilium</keyword>
<sequence>MSNIIKKHHGFQHAQDGKKIGIQPVQFKIETVEECEVQKQRMREQAESEVQQAQTEAERIRFRAQKLLQEAEKTVEEKRKEWQVEYEQLLERAKQEGFEKGFFQGKQEAENQYKELLKEAEAMVHHVQDSYYQYIEQSEMVILELGMKVAKKILNIELEENEEKYIHVVQKAVKEVRDHKNIHIYISPKYYTLVSQRKEELSLLLSSDTSLFFYPSEDLGETDCMIESSFGKVNASIDSQLAEIKKRLVEMVKDEETI</sequence>
<keyword evidence="10" id="KW-0966">Cell projection</keyword>
<accession>A0A1I5VLC2</accession>
<keyword evidence="4" id="KW-1005">Bacterial flagellum biogenesis</keyword>
<comment type="similarity">
    <text evidence="2">Belongs to the FliH family.</text>
</comment>
<evidence type="ECO:0000256" key="8">
    <source>
        <dbReference type="SAM" id="Coils"/>
    </source>
</evidence>
<reference evidence="10 11" key="1">
    <citation type="submission" date="2016-10" db="EMBL/GenBank/DDBJ databases">
        <authorList>
            <person name="Varghese N."/>
            <person name="Submissions S."/>
        </authorList>
    </citation>
    <scope>NUCLEOTIDE SEQUENCE [LARGE SCALE GENOMIC DNA]</scope>
    <source>
        <strain evidence="10 11">DSM 13796</strain>
    </source>
</reference>
<keyword evidence="10" id="KW-0282">Flagellum</keyword>
<dbReference type="GeneID" id="93708944"/>
<comment type="function">
    <text evidence="1">Needed for flagellar regrowth and assembly.</text>
</comment>
<evidence type="ECO:0000256" key="3">
    <source>
        <dbReference type="ARBA" id="ARBA00022448"/>
    </source>
</evidence>
<keyword evidence="6" id="KW-1006">Bacterial flagellum protein export</keyword>
<keyword evidence="3" id="KW-0813">Transport</keyword>
<gene>
    <name evidence="10" type="ORF">SAMN02745910_00166</name>
</gene>
<dbReference type="PANTHER" id="PTHR34982">
    <property type="entry name" value="YOP PROTEINS TRANSLOCATION PROTEIN L"/>
    <property type="match status" value="1"/>
</dbReference>
<dbReference type="Pfam" id="PF02108">
    <property type="entry name" value="FliH"/>
    <property type="match status" value="1"/>
</dbReference>
<dbReference type="EMBL" id="FOXX01000001">
    <property type="protein sequence ID" value="SFQ08378.1"/>
    <property type="molecule type" value="Genomic_DNA"/>
</dbReference>
<evidence type="ECO:0000313" key="11">
    <source>
        <dbReference type="Proteomes" id="UP000182762"/>
    </source>
</evidence>